<dbReference type="GO" id="GO:0009986">
    <property type="term" value="C:cell surface"/>
    <property type="evidence" value="ECO:0007669"/>
    <property type="project" value="TreeGrafter"/>
</dbReference>
<dbReference type="GO" id="GO:0042269">
    <property type="term" value="P:regulation of natural killer cell mediated cytotoxicity"/>
    <property type="evidence" value="ECO:0007669"/>
    <property type="project" value="TreeGrafter"/>
</dbReference>
<reference evidence="4" key="1">
    <citation type="submission" date="2025-08" db="UniProtKB">
        <authorList>
            <consortium name="Ensembl"/>
        </authorList>
    </citation>
    <scope>IDENTIFICATION</scope>
</reference>
<dbReference type="GO" id="GO:0005886">
    <property type="term" value="C:plasma membrane"/>
    <property type="evidence" value="ECO:0007669"/>
    <property type="project" value="TreeGrafter"/>
</dbReference>
<keyword evidence="1" id="KW-0812">Transmembrane</keyword>
<dbReference type="InterPro" id="IPR001304">
    <property type="entry name" value="C-type_lectin-like"/>
</dbReference>
<evidence type="ECO:0000313" key="4">
    <source>
        <dbReference type="Ensembl" id="ENSCPBP00000026985.1"/>
    </source>
</evidence>
<dbReference type="InterPro" id="IPR051527">
    <property type="entry name" value="KLR_subfamily_B"/>
</dbReference>
<keyword evidence="1" id="KW-1133">Transmembrane helix</keyword>
<accession>A0A8C3I1E5</accession>
<dbReference type="AlphaFoldDB" id="A0A8C3I1E5"/>
<evidence type="ECO:0000256" key="1">
    <source>
        <dbReference type="ARBA" id="ARBA00022989"/>
    </source>
</evidence>
<proteinExistence type="predicted"/>
<keyword evidence="2" id="KW-1015">Disulfide bond</keyword>
<dbReference type="GO" id="GO:0038023">
    <property type="term" value="F:signaling receptor activity"/>
    <property type="evidence" value="ECO:0007669"/>
    <property type="project" value="TreeGrafter"/>
</dbReference>
<feature type="domain" description="C-type lectin" evidence="3">
    <location>
        <begin position="15"/>
        <end position="98"/>
    </location>
</feature>
<reference evidence="4" key="2">
    <citation type="submission" date="2025-09" db="UniProtKB">
        <authorList>
            <consortium name="Ensembl"/>
        </authorList>
    </citation>
    <scope>IDENTIFICATION</scope>
</reference>
<dbReference type="InterPro" id="IPR016186">
    <property type="entry name" value="C-type_lectin-like/link_sf"/>
</dbReference>
<dbReference type="Ensembl" id="ENSCPBT00000031777.1">
    <property type="protein sequence ID" value="ENSCPBP00000026985.1"/>
    <property type="gene ID" value="ENSCPBG00000019137.1"/>
</dbReference>
<protein>
    <recommendedName>
        <fullName evidence="3">C-type lectin domain-containing protein</fullName>
    </recommendedName>
</protein>
<dbReference type="Gene3D" id="3.10.100.10">
    <property type="entry name" value="Mannose-Binding Protein A, subunit A"/>
    <property type="match status" value="1"/>
</dbReference>
<evidence type="ECO:0000259" key="3">
    <source>
        <dbReference type="PROSITE" id="PS50041"/>
    </source>
</evidence>
<name>A0A8C3I1E5_CHRPI</name>
<evidence type="ECO:0000256" key="2">
    <source>
        <dbReference type="ARBA" id="ARBA00023157"/>
    </source>
</evidence>
<dbReference type="PANTHER" id="PTHR46784">
    <property type="entry name" value="KILLER CELL LECTIN-LIKE RECEPTOR SUBFAMILY B MEMBER 1"/>
    <property type="match status" value="1"/>
</dbReference>
<evidence type="ECO:0000313" key="5">
    <source>
        <dbReference type="Proteomes" id="UP000694380"/>
    </source>
</evidence>
<keyword evidence="1" id="KW-0472">Membrane</keyword>
<dbReference type="InterPro" id="IPR016187">
    <property type="entry name" value="CTDL_fold"/>
</dbReference>
<dbReference type="Proteomes" id="UP000694380">
    <property type="component" value="Unplaced"/>
</dbReference>
<sequence length="98" mass="10801">MRSPLPWRPPCLCGAGVRCYWVGGGSKTWSESRANCSARGSQLTDSTSGHQLPVPHSLQESLQDLTGGTSQFWIGLSRPSPEKAWTWLDGSRLDQTLW</sequence>
<keyword evidence="5" id="KW-1185">Reference proteome</keyword>
<dbReference type="SUPFAM" id="SSF56436">
    <property type="entry name" value="C-type lectin-like"/>
    <property type="match status" value="1"/>
</dbReference>
<dbReference type="GeneTree" id="ENSGT00990000210408"/>
<dbReference type="Pfam" id="PF00059">
    <property type="entry name" value="Lectin_C"/>
    <property type="match status" value="1"/>
</dbReference>
<dbReference type="PANTHER" id="PTHR46784:SF1">
    <property type="entry name" value="KILLER CELL LECTIN-LIKE RECEPTOR SUBFAMILY B MEMBER 1"/>
    <property type="match status" value="1"/>
</dbReference>
<dbReference type="PROSITE" id="PS50041">
    <property type="entry name" value="C_TYPE_LECTIN_2"/>
    <property type="match status" value="1"/>
</dbReference>
<organism evidence="4 5">
    <name type="scientific">Chrysemys picta bellii</name>
    <name type="common">Western painted turtle</name>
    <name type="synonym">Emys bellii</name>
    <dbReference type="NCBI Taxonomy" id="8478"/>
    <lineage>
        <taxon>Eukaryota</taxon>
        <taxon>Metazoa</taxon>
        <taxon>Chordata</taxon>
        <taxon>Craniata</taxon>
        <taxon>Vertebrata</taxon>
        <taxon>Euteleostomi</taxon>
        <taxon>Archelosauria</taxon>
        <taxon>Testudinata</taxon>
        <taxon>Testudines</taxon>
        <taxon>Cryptodira</taxon>
        <taxon>Durocryptodira</taxon>
        <taxon>Testudinoidea</taxon>
        <taxon>Emydidae</taxon>
        <taxon>Chrysemys</taxon>
    </lineage>
</organism>